<dbReference type="Proteomes" id="UP000006101">
    <property type="component" value="Chromosome"/>
</dbReference>
<evidence type="ECO:0000313" key="3">
    <source>
        <dbReference type="Proteomes" id="UP000006101"/>
    </source>
</evidence>
<organism evidence="2 3">
    <name type="scientific">Candidatus Nitrosopumilus koreensis AR1</name>
    <dbReference type="NCBI Taxonomy" id="1229908"/>
    <lineage>
        <taxon>Archaea</taxon>
        <taxon>Nitrososphaerota</taxon>
        <taxon>Nitrososphaeria</taxon>
        <taxon>Nitrosopumilales</taxon>
        <taxon>Nitrosopumilaceae</taxon>
        <taxon>Nitrosopumilus</taxon>
    </lineage>
</organism>
<protein>
    <submittedName>
        <fullName evidence="2">Uncharacterized protein</fullName>
    </submittedName>
</protein>
<dbReference type="AlphaFoldDB" id="K0B7K7"/>
<gene>
    <name evidence="2" type="ORF">NKOR_05120</name>
</gene>
<keyword evidence="3" id="KW-1185">Reference proteome</keyword>
<accession>K0B7K7</accession>
<sequence>MKQISLNFISKKVLDFQKKKLKSAEYNLKKHIHEIERLEEIKNSDNSKEIENQRKMVKIWTDNIKKIKEEIKKIESR</sequence>
<keyword evidence="1" id="KW-0175">Coiled coil</keyword>
<reference evidence="2 3" key="1">
    <citation type="journal article" date="2012" name="J. Bacteriol.">
        <title>Draft Genome Sequence of an Ammonia-Oxidizing Archaeon, "Candidatus Nitrosopumilus koreensis" AR1, from Marine Sediment.</title>
        <authorList>
            <person name="Park S.J."/>
            <person name="Kim J.G."/>
            <person name="Jung M.Y."/>
            <person name="Kim S.J."/>
            <person name="Cha I.T."/>
            <person name="Kwon K."/>
            <person name="Lee J.H."/>
            <person name="Rhee S.K."/>
        </authorList>
    </citation>
    <scope>NUCLEOTIDE SEQUENCE [LARGE SCALE GENOMIC DNA]</scope>
    <source>
        <strain evidence="2 3">AR1</strain>
    </source>
</reference>
<dbReference type="KEGG" id="nkr:NKOR_05120"/>
<evidence type="ECO:0000256" key="1">
    <source>
        <dbReference type="SAM" id="Coils"/>
    </source>
</evidence>
<evidence type="ECO:0000313" key="2">
    <source>
        <dbReference type="EMBL" id="AFS80910.1"/>
    </source>
</evidence>
<proteinExistence type="predicted"/>
<dbReference type="HOGENOM" id="CLU_2629516_0_0_2"/>
<name>K0B7K7_9ARCH</name>
<dbReference type="PATRIC" id="fig|1229908.8.peg.1114"/>
<dbReference type="STRING" id="1229908.NKOR_05120"/>
<feature type="coiled-coil region" evidence="1">
    <location>
        <begin position="21"/>
        <end position="77"/>
    </location>
</feature>
<dbReference type="EMBL" id="CP003842">
    <property type="protein sequence ID" value="AFS80910.1"/>
    <property type="molecule type" value="Genomic_DNA"/>
</dbReference>